<dbReference type="AlphaFoldDB" id="A0AAV4B9I8"/>
<accession>A0AAV4B9I8</accession>
<dbReference type="Proteomes" id="UP000735302">
    <property type="component" value="Unassembled WGS sequence"/>
</dbReference>
<evidence type="ECO:0000313" key="1">
    <source>
        <dbReference type="EMBL" id="GFO16238.1"/>
    </source>
</evidence>
<comment type="caution">
    <text evidence="1">The sequence shown here is derived from an EMBL/GenBank/DDBJ whole genome shotgun (WGS) entry which is preliminary data.</text>
</comment>
<gene>
    <name evidence="1" type="ORF">PoB_004274300</name>
</gene>
<protein>
    <submittedName>
        <fullName evidence="1">Uncharacterized protein</fullName>
    </submittedName>
</protein>
<keyword evidence="2" id="KW-1185">Reference proteome</keyword>
<organism evidence="1 2">
    <name type="scientific">Plakobranchus ocellatus</name>
    <dbReference type="NCBI Taxonomy" id="259542"/>
    <lineage>
        <taxon>Eukaryota</taxon>
        <taxon>Metazoa</taxon>
        <taxon>Spiralia</taxon>
        <taxon>Lophotrochozoa</taxon>
        <taxon>Mollusca</taxon>
        <taxon>Gastropoda</taxon>
        <taxon>Heterobranchia</taxon>
        <taxon>Euthyneura</taxon>
        <taxon>Panpulmonata</taxon>
        <taxon>Sacoglossa</taxon>
        <taxon>Placobranchoidea</taxon>
        <taxon>Plakobranchidae</taxon>
        <taxon>Plakobranchus</taxon>
    </lineage>
</organism>
<name>A0AAV4B9I8_9GAST</name>
<reference evidence="1 2" key="1">
    <citation type="journal article" date="2021" name="Elife">
        <title>Chloroplast acquisition without the gene transfer in kleptoplastic sea slugs, Plakobranchus ocellatus.</title>
        <authorList>
            <person name="Maeda T."/>
            <person name="Takahashi S."/>
            <person name="Yoshida T."/>
            <person name="Shimamura S."/>
            <person name="Takaki Y."/>
            <person name="Nagai Y."/>
            <person name="Toyoda A."/>
            <person name="Suzuki Y."/>
            <person name="Arimoto A."/>
            <person name="Ishii H."/>
            <person name="Satoh N."/>
            <person name="Nishiyama T."/>
            <person name="Hasebe M."/>
            <person name="Maruyama T."/>
            <person name="Minagawa J."/>
            <person name="Obokata J."/>
            <person name="Shigenobu S."/>
        </authorList>
    </citation>
    <scope>NUCLEOTIDE SEQUENCE [LARGE SCALE GENOMIC DNA]</scope>
</reference>
<proteinExistence type="predicted"/>
<dbReference type="EMBL" id="BLXT01004654">
    <property type="protein sequence ID" value="GFO16238.1"/>
    <property type="molecule type" value="Genomic_DNA"/>
</dbReference>
<sequence length="105" mass="11573">MFGNAIIFFTNSAHYVGYDTDTVLYPTTSKPDNLRNKTGLVVRTATVSRIMRGHVTATPFALSNRATEVRPGCNTQRIAPTLWHTMKVASDFVCSPTNNIKVSPI</sequence>
<evidence type="ECO:0000313" key="2">
    <source>
        <dbReference type="Proteomes" id="UP000735302"/>
    </source>
</evidence>